<evidence type="ECO:0000313" key="2">
    <source>
        <dbReference type="EMBL" id="QGG81351.1"/>
    </source>
</evidence>
<dbReference type="PROSITE" id="PS00409">
    <property type="entry name" value="PROKAR_NTER_METHYL"/>
    <property type="match status" value="1"/>
</dbReference>
<dbReference type="Gene3D" id="3.30.700.10">
    <property type="entry name" value="Glycoprotein, Type 4 Pilin"/>
    <property type="match status" value="1"/>
</dbReference>
<dbReference type="Proteomes" id="UP000388235">
    <property type="component" value="Chromosome"/>
</dbReference>
<dbReference type="InterPro" id="IPR031982">
    <property type="entry name" value="PilE-like"/>
</dbReference>
<dbReference type="OrthoDB" id="5296638at2"/>
<keyword evidence="1" id="KW-0812">Transmembrane</keyword>
<accession>A0A5Q2QG44</accession>
<name>A0A5Q2QG44_9GAMM</name>
<dbReference type="SUPFAM" id="SSF54523">
    <property type="entry name" value="Pili subunits"/>
    <property type="match status" value="1"/>
</dbReference>
<keyword evidence="1" id="KW-0472">Membrane</keyword>
<protein>
    <submittedName>
        <fullName evidence="2">Prepilin-type N-terminal cleavage/methylation domain-containing protein</fullName>
    </submittedName>
</protein>
<dbReference type="NCBIfam" id="TIGR02532">
    <property type="entry name" value="IV_pilin_GFxxxE"/>
    <property type="match status" value="1"/>
</dbReference>
<dbReference type="GO" id="GO:0043683">
    <property type="term" value="P:type IV pilus assembly"/>
    <property type="evidence" value="ECO:0007669"/>
    <property type="project" value="InterPro"/>
</dbReference>
<evidence type="ECO:0000313" key="3">
    <source>
        <dbReference type="Proteomes" id="UP000388235"/>
    </source>
</evidence>
<sequence length="152" mass="16021">MIKQGFSLIELLVAVAIIGIISIFAIPAYQNHINDQIEQQAQQALLDIAGRQEQFYADSRAYACTLAALNYSLPGDVSTHYAPTLSTYRGPIPASAGCNQGTAGVPSFTIALNPASSARLVGYPAILVDARRGSLDDNDANALPGAGDTPWD</sequence>
<dbReference type="RefSeq" id="WP_153714854.1">
    <property type="nucleotide sequence ID" value="NZ_CP045871.1"/>
</dbReference>
<organism evidence="2 3">
    <name type="scientific">Litorivicinus lipolyticus</name>
    <dbReference type="NCBI Taxonomy" id="418701"/>
    <lineage>
        <taxon>Bacteria</taxon>
        <taxon>Pseudomonadati</taxon>
        <taxon>Pseudomonadota</taxon>
        <taxon>Gammaproteobacteria</taxon>
        <taxon>Oceanospirillales</taxon>
        <taxon>Litorivicinaceae</taxon>
        <taxon>Litorivicinus</taxon>
    </lineage>
</organism>
<dbReference type="AlphaFoldDB" id="A0A5Q2QG44"/>
<keyword evidence="3" id="KW-1185">Reference proteome</keyword>
<dbReference type="KEGG" id="llp:GH975_11725"/>
<feature type="transmembrane region" description="Helical" evidence="1">
    <location>
        <begin position="7"/>
        <end position="29"/>
    </location>
</feature>
<proteinExistence type="predicted"/>
<keyword evidence="1" id="KW-1133">Transmembrane helix</keyword>
<dbReference type="InterPro" id="IPR045584">
    <property type="entry name" value="Pilin-like"/>
</dbReference>
<gene>
    <name evidence="2" type="ORF">GH975_11725</name>
</gene>
<evidence type="ECO:0000256" key="1">
    <source>
        <dbReference type="SAM" id="Phobius"/>
    </source>
</evidence>
<dbReference type="InterPro" id="IPR012902">
    <property type="entry name" value="N_methyl_site"/>
</dbReference>
<reference evidence="2 3" key="1">
    <citation type="submission" date="2019-11" db="EMBL/GenBank/DDBJ databases">
        <authorList>
            <person name="Khan S.A."/>
            <person name="Jeon C.O."/>
            <person name="Chun B.H."/>
        </authorList>
    </citation>
    <scope>NUCLEOTIDE SEQUENCE [LARGE SCALE GENOMIC DNA]</scope>
    <source>
        <strain evidence="2 3">IMCC 1097</strain>
    </source>
</reference>
<dbReference type="Pfam" id="PF07963">
    <property type="entry name" value="N_methyl"/>
    <property type="match status" value="1"/>
</dbReference>
<dbReference type="Pfam" id="PF16732">
    <property type="entry name" value="ComP_DUS"/>
    <property type="match status" value="1"/>
</dbReference>
<dbReference type="EMBL" id="CP045871">
    <property type="protein sequence ID" value="QGG81351.1"/>
    <property type="molecule type" value="Genomic_DNA"/>
</dbReference>